<accession>A0ACC3CY15</accession>
<keyword evidence="2" id="KW-1185">Reference proteome</keyword>
<evidence type="ECO:0000313" key="1">
    <source>
        <dbReference type="EMBL" id="KAK3053499.1"/>
    </source>
</evidence>
<protein>
    <submittedName>
        <fullName evidence="1">Uncharacterized protein</fullName>
    </submittedName>
</protein>
<comment type="caution">
    <text evidence="1">The sequence shown here is derived from an EMBL/GenBank/DDBJ whole genome shotgun (WGS) entry which is preliminary data.</text>
</comment>
<feature type="non-terminal residue" evidence="1">
    <location>
        <position position="1"/>
    </location>
</feature>
<evidence type="ECO:0000313" key="2">
    <source>
        <dbReference type="Proteomes" id="UP001186974"/>
    </source>
</evidence>
<dbReference type="EMBL" id="JAWDJW010009926">
    <property type="protein sequence ID" value="KAK3053499.1"/>
    <property type="molecule type" value="Genomic_DNA"/>
</dbReference>
<gene>
    <name evidence="1" type="ORF">LTS18_012141</name>
</gene>
<sequence>PERPEETKLLAPHPPGGAHHRGYSGLGEEKVSQNVFDKEQITELRKVPDVKESFESGNVHDEAQPNIWLPEDKLPDFQTFMQCFFLDCAGLVHQVLRALAIVLPLPEKSLSYTHSQDLYQLRLLHYPSVPASVLHQGEKSRIGAHSDFGTLTLLFQRRFEGAVLVNIEGLMMRWSNDRWKSTVHQVSAPPVSEEKSYEIGEDMCADRHSIPFFATADHDTLIDALPGTWSDENTKEYEAVTARGCVKMRMEATY</sequence>
<proteinExistence type="predicted"/>
<organism evidence="1 2">
    <name type="scientific">Coniosporium uncinatum</name>
    <dbReference type="NCBI Taxonomy" id="93489"/>
    <lineage>
        <taxon>Eukaryota</taxon>
        <taxon>Fungi</taxon>
        <taxon>Dikarya</taxon>
        <taxon>Ascomycota</taxon>
        <taxon>Pezizomycotina</taxon>
        <taxon>Dothideomycetes</taxon>
        <taxon>Dothideomycetes incertae sedis</taxon>
        <taxon>Coniosporium</taxon>
    </lineage>
</organism>
<dbReference type="Proteomes" id="UP001186974">
    <property type="component" value="Unassembled WGS sequence"/>
</dbReference>
<name>A0ACC3CY15_9PEZI</name>
<reference evidence="1" key="1">
    <citation type="submission" date="2024-09" db="EMBL/GenBank/DDBJ databases">
        <title>Black Yeasts Isolated from many extreme environments.</title>
        <authorList>
            <person name="Coleine C."/>
            <person name="Stajich J.E."/>
            <person name="Selbmann L."/>
        </authorList>
    </citation>
    <scope>NUCLEOTIDE SEQUENCE</scope>
    <source>
        <strain evidence="1">CCFEE 5737</strain>
    </source>
</reference>